<dbReference type="Pfam" id="PF11391">
    <property type="entry name" value="DUF2798"/>
    <property type="match status" value="1"/>
</dbReference>
<keyword evidence="1" id="KW-1133">Transmembrane helix</keyword>
<keyword evidence="3" id="KW-1185">Reference proteome</keyword>
<organism evidence="2 3">
    <name type="scientific">Tritonibacter aquimaris</name>
    <dbReference type="NCBI Taxonomy" id="2663379"/>
    <lineage>
        <taxon>Bacteria</taxon>
        <taxon>Pseudomonadati</taxon>
        <taxon>Pseudomonadota</taxon>
        <taxon>Alphaproteobacteria</taxon>
        <taxon>Rhodobacterales</taxon>
        <taxon>Paracoccaceae</taxon>
        <taxon>Tritonibacter</taxon>
    </lineage>
</organism>
<proteinExistence type="predicted"/>
<dbReference type="PROSITE" id="PS51257">
    <property type="entry name" value="PROKAR_LIPOPROTEIN"/>
    <property type="match status" value="1"/>
</dbReference>
<dbReference type="RefSeq" id="WP_153545881.1">
    <property type="nucleotide sequence ID" value="NZ_WIXK01000002.1"/>
</dbReference>
<protein>
    <submittedName>
        <fullName evidence="2">DUF2798 domain-containing protein</fullName>
    </submittedName>
</protein>
<evidence type="ECO:0000313" key="3">
    <source>
        <dbReference type="Proteomes" id="UP000436694"/>
    </source>
</evidence>
<evidence type="ECO:0000313" key="2">
    <source>
        <dbReference type="EMBL" id="MQY42075.1"/>
    </source>
</evidence>
<keyword evidence="1" id="KW-0812">Transmembrane</keyword>
<keyword evidence="1" id="KW-0472">Membrane</keyword>
<accession>A0A844AKQ7</accession>
<dbReference type="EMBL" id="WIXK01000002">
    <property type="protein sequence ID" value="MQY42075.1"/>
    <property type="molecule type" value="Genomic_DNA"/>
</dbReference>
<gene>
    <name evidence="2" type="ORF">GG681_05445</name>
</gene>
<dbReference type="AlphaFoldDB" id="A0A844AKQ7"/>
<sequence>MLPARIVPHVVAFILSGTMSCIVTLVASLRTVGLGAETVPAWLGAWSLAWPIAFTVMLVIGPFVRKLVWKLVPAQERPAQQ</sequence>
<feature type="transmembrane region" description="Helical" evidence="1">
    <location>
        <begin position="41"/>
        <end position="64"/>
    </location>
</feature>
<name>A0A844AKQ7_9RHOB</name>
<dbReference type="InterPro" id="IPR021529">
    <property type="entry name" value="DUF2798"/>
</dbReference>
<dbReference type="Proteomes" id="UP000436694">
    <property type="component" value="Unassembled WGS sequence"/>
</dbReference>
<evidence type="ECO:0000256" key="1">
    <source>
        <dbReference type="SAM" id="Phobius"/>
    </source>
</evidence>
<reference evidence="2 3" key="1">
    <citation type="submission" date="2019-10" db="EMBL/GenBank/DDBJ databases">
        <title>Epibacterium sp. nov., isolated from seawater.</title>
        <authorList>
            <person name="Zhang X."/>
            <person name="Li N."/>
        </authorList>
    </citation>
    <scope>NUCLEOTIDE SEQUENCE [LARGE SCALE GENOMIC DNA]</scope>
    <source>
        <strain evidence="2 3">SM1969</strain>
    </source>
</reference>
<feature type="transmembrane region" description="Helical" evidence="1">
    <location>
        <begin position="6"/>
        <end position="29"/>
    </location>
</feature>
<comment type="caution">
    <text evidence="2">The sequence shown here is derived from an EMBL/GenBank/DDBJ whole genome shotgun (WGS) entry which is preliminary data.</text>
</comment>